<dbReference type="Proteomes" id="UP000002630">
    <property type="component" value="Linkage Group LG19"/>
</dbReference>
<dbReference type="PANTHER" id="PTHR13213">
    <property type="entry name" value="MYB-BINDING PROTEIN 1A FAMILY MEMBER"/>
    <property type="match status" value="1"/>
</dbReference>
<evidence type="ECO:0000313" key="5">
    <source>
        <dbReference type="EMBL" id="CBN78075.1"/>
    </source>
</evidence>
<feature type="compositionally biased region" description="Acidic residues" evidence="4">
    <location>
        <begin position="749"/>
        <end position="766"/>
    </location>
</feature>
<dbReference type="OrthoDB" id="342531at2759"/>
<reference evidence="5 6" key="1">
    <citation type="journal article" date="2010" name="Nature">
        <title>The Ectocarpus genome and the independent evolution of multicellularity in brown algae.</title>
        <authorList>
            <person name="Cock J.M."/>
            <person name="Sterck L."/>
            <person name="Rouze P."/>
            <person name="Scornet D."/>
            <person name="Allen A.E."/>
            <person name="Amoutzias G."/>
            <person name="Anthouard V."/>
            <person name="Artiguenave F."/>
            <person name="Aury J.M."/>
            <person name="Badger J.H."/>
            <person name="Beszteri B."/>
            <person name="Billiau K."/>
            <person name="Bonnet E."/>
            <person name="Bothwell J.H."/>
            <person name="Bowler C."/>
            <person name="Boyen C."/>
            <person name="Brownlee C."/>
            <person name="Carrano C.J."/>
            <person name="Charrier B."/>
            <person name="Cho G.Y."/>
            <person name="Coelho S.M."/>
            <person name="Collen J."/>
            <person name="Corre E."/>
            <person name="Da Silva C."/>
            <person name="Delage L."/>
            <person name="Delaroque N."/>
            <person name="Dittami S.M."/>
            <person name="Doulbeau S."/>
            <person name="Elias M."/>
            <person name="Farnham G."/>
            <person name="Gachon C.M."/>
            <person name="Gschloessl B."/>
            <person name="Heesch S."/>
            <person name="Jabbari K."/>
            <person name="Jubin C."/>
            <person name="Kawai H."/>
            <person name="Kimura K."/>
            <person name="Kloareg B."/>
            <person name="Kupper F.C."/>
            <person name="Lang D."/>
            <person name="Le Bail A."/>
            <person name="Leblanc C."/>
            <person name="Lerouge P."/>
            <person name="Lohr M."/>
            <person name="Lopez P.J."/>
            <person name="Martens C."/>
            <person name="Maumus F."/>
            <person name="Michel G."/>
            <person name="Miranda-Saavedra D."/>
            <person name="Morales J."/>
            <person name="Moreau H."/>
            <person name="Motomura T."/>
            <person name="Nagasato C."/>
            <person name="Napoli C.A."/>
            <person name="Nelson D.R."/>
            <person name="Nyvall-Collen P."/>
            <person name="Peters A.F."/>
            <person name="Pommier C."/>
            <person name="Potin P."/>
            <person name="Poulain J."/>
            <person name="Quesneville H."/>
            <person name="Read B."/>
            <person name="Rensing S.A."/>
            <person name="Ritter A."/>
            <person name="Rousvoal S."/>
            <person name="Samanta M."/>
            <person name="Samson G."/>
            <person name="Schroeder D.C."/>
            <person name="Segurens B."/>
            <person name="Strittmatter M."/>
            <person name="Tonon T."/>
            <person name="Tregear J.W."/>
            <person name="Valentin K."/>
            <person name="von Dassow P."/>
            <person name="Yamagishi T."/>
            <person name="Van de Peer Y."/>
            <person name="Wincker P."/>
        </authorList>
    </citation>
    <scope>NUCLEOTIDE SEQUENCE [LARGE SCALE GENOMIC DNA]</scope>
    <source>
        <strain evidence="6">Ec32 / CCAP1310/4</strain>
    </source>
</reference>
<feature type="region of interest" description="Disordered" evidence="4">
    <location>
        <begin position="821"/>
        <end position="891"/>
    </location>
</feature>
<feature type="compositionally biased region" description="Acidic residues" evidence="4">
    <location>
        <begin position="822"/>
        <end position="847"/>
    </location>
</feature>
<dbReference type="STRING" id="2880.D8LU33"/>
<feature type="region of interest" description="Disordered" evidence="4">
    <location>
        <begin position="739"/>
        <end position="766"/>
    </location>
</feature>
<dbReference type="InterPro" id="IPR007015">
    <property type="entry name" value="DNA_pol_V/MYBBP1A"/>
</dbReference>
<dbReference type="PANTHER" id="PTHR13213:SF2">
    <property type="entry name" value="MYB-BINDING PROTEIN 1A"/>
    <property type="match status" value="1"/>
</dbReference>
<dbReference type="GO" id="GO:0006355">
    <property type="term" value="P:regulation of DNA-templated transcription"/>
    <property type="evidence" value="ECO:0007669"/>
    <property type="project" value="InterPro"/>
</dbReference>
<dbReference type="GO" id="GO:0003677">
    <property type="term" value="F:DNA binding"/>
    <property type="evidence" value="ECO:0007669"/>
    <property type="project" value="InterPro"/>
</dbReference>
<organism evidence="5 6">
    <name type="scientific">Ectocarpus siliculosus</name>
    <name type="common">Brown alga</name>
    <name type="synonym">Conferva siliculosa</name>
    <dbReference type="NCBI Taxonomy" id="2880"/>
    <lineage>
        <taxon>Eukaryota</taxon>
        <taxon>Sar</taxon>
        <taxon>Stramenopiles</taxon>
        <taxon>Ochrophyta</taxon>
        <taxon>PX clade</taxon>
        <taxon>Phaeophyceae</taxon>
        <taxon>Ectocarpales</taxon>
        <taxon>Ectocarpaceae</taxon>
        <taxon>Ectocarpus</taxon>
    </lineage>
</organism>
<gene>
    <name evidence="5" type="ORF">Esi_0095_0006</name>
</gene>
<name>D8LU33_ECTSI</name>
<dbReference type="eggNOG" id="KOG1926">
    <property type="taxonomic scope" value="Eukaryota"/>
</dbReference>
<dbReference type="GO" id="GO:0005730">
    <property type="term" value="C:nucleolus"/>
    <property type="evidence" value="ECO:0007669"/>
    <property type="project" value="InterPro"/>
</dbReference>
<evidence type="ECO:0000256" key="3">
    <source>
        <dbReference type="ARBA" id="ARBA00023242"/>
    </source>
</evidence>
<sequence length="1381" mass="144457">MTAEEMEVESMEAMEDSGSTSSSEGEGSTGEAERESDGQEEMQGSDEEGEEKAANPEFSKFMQGFWDLASVDVPVRVGAAAMIVRHVSNPEGGDAEYAVKRLVRGMCSSRECARQGFASCLAQVLAVLPKDAPTTPAVLEQILKTTQTTAAMKGADERELALGRLLGVSALAMSGRLRSEPESAEGALKAVSELYTKRKWIGQAAGEAALLVTSKAFEGEGEFVRVVLPLMVPLLKGKDGSTLQLADLSSDQLLLSLGLRSIMRERGLDPQEDAALKQALPAFLRHASVVRVGKAQDLVSPLKQSAGVFPKVHSLWGRLWDDLGLSPAGQPRAPLSAKRLKKLGEVWSCVVDGALTNTSLNNKGTAVLLLKQVLQRVPAAGVWHVLSPGIVRLILNHTKGEENYLFSLVHMTLKQLPKIIKDDQEVQAQVAACLLRRGTIRFDNRTGVNVVSSLVKGMGQEALDAHVEFLKGVVQGKPGWTGSEDPVANGVATSEEPIDGSGSDAGSAAERLQAVEALYSLARSSGGGDGGGGKRDARGAAIVAAAGGGGGLEIQGKRLTKTAEFFLEAGFFAPADGAAATAMLPKTLELCRSKFFSLVADIAAKPLFWQANSGTNKGESKSKSSKSPSKKKPTDEGGSAGWGALEALWGLHETWQGLEGGGRKLVKGLSVGVDEREACSVALAVVGRIRAGAARDDKLGSAFAGILLMVSLHMLEGSKEEARGREMERSQHITDLVETYGRMSGSAKDEEDDDDDEEEEDRDEPDPLAMLADVLVAVVAEPSTHSVRGLRDTARRVWGMVSGSTPLTRSALNTLVAAVCGDQDEGGNESSSEEEEEEDSDGDDDEEMAKNGKSGSEGKGSSDGEQEESSSSDDSDSDSGENDGDKDEVMVDPSDMEALLAGEEEDEGGEEGFQHHAGADKALGALIGLKKLGRKKGAQEAERQGYQIRLRALDLLEVVCSRRSDSQHLLTVLLPVLKSIEKLSGVAAGGEGAALNIRLQSLYKNRLCKCKPRASSSSSSSSEERGSKPGDDTDDTRAQTAEAFSELIGLCRAWEKNSPLASLALEGALCCLRSLKSSPAKGKGKGGGGGGGGDALEGALKALAAAVGDFFGKKRGGGFTVVQVEEVVKRFPDVLSPVLVKAAQGAAASDFLRTEAFSLLAGVLQRRGSMNPASRETLLAQCPAIFKALSDVMSIAAKEAALSASTKATGDAAETGDKKPAKANAASSSAMLKAKRLKPILGCLSAAVSADEGVGALSALASEARSLKASLAAVGEASASLAMQLQCGQVAQALDAIAAAGGKEENGAAETVSEEGGSKKKRKMDKSSPKRKAAAEVDVTPDTEVDSPVKAAAAATDDDESKLKSSSSKKKKKKRRESKEG</sequence>
<feature type="compositionally biased region" description="Basic residues" evidence="4">
    <location>
        <begin position="1367"/>
        <end position="1381"/>
    </location>
</feature>
<feature type="region of interest" description="Disordered" evidence="4">
    <location>
        <begin position="480"/>
        <end position="506"/>
    </location>
</feature>
<protein>
    <submittedName>
        <fullName evidence="5">Uncharacterized protein</fullName>
    </submittedName>
</protein>
<feature type="compositionally biased region" description="Acidic residues" evidence="4">
    <location>
        <begin position="38"/>
        <end position="50"/>
    </location>
</feature>
<dbReference type="EMBL" id="FN649744">
    <property type="protein sequence ID" value="CBN78075.1"/>
    <property type="molecule type" value="Genomic_DNA"/>
</dbReference>
<keyword evidence="3" id="KW-0539">Nucleus</keyword>
<comment type="subcellular location">
    <subcellularLocation>
        <location evidence="1">Nucleus</location>
    </subcellularLocation>
</comment>
<dbReference type="Pfam" id="PF04931">
    <property type="entry name" value="DNA_pol_phi"/>
    <property type="match status" value="1"/>
</dbReference>
<dbReference type="OMA" id="VWKHDDP"/>
<dbReference type="EMBL" id="FN649191">
    <property type="protein sequence ID" value="CBN78075.1"/>
    <property type="molecule type" value="Genomic_DNA"/>
</dbReference>
<feature type="region of interest" description="Disordered" evidence="4">
    <location>
        <begin position="1011"/>
        <end position="1036"/>
    </location>
</feature>
<evidence type="ECO:0000313" key="6">
    <source>
        <dbReference type="Proteomes" id="UP000002630"/>
    </source>
</evidence>
<comment type="similarity">
    <text evidence="2">Belongs to the MYBBP1A family.</text>
</comment>
<dbReference type="InterPro" id="IPR016024">
    <property type="entry name" value="ARM-type_fold"/>
</dbReference>
<feature type="compositionally biased region" description="Basic residues" evidence="4">
    <location>
        <begin position="1319"/>
        <end position="1332"/>
    </location>
</feature>
<evidence type="ECO:0000256" key="4">
    <source>
        <dbReference type="SAM" id="MobiDB-lite"/>
    </source>
</evidence>
<evidence type="ECO:0000256" key="2">
    <source>
        <dbReference type="ARBA" id="ARBA00006809"/>
    </source>
</evidence>
<feature type="region of interest" description="Disordered" evidence="4">
    <location>
        <begin position="1"/>
        <end position="53"/>
    </location>
</feature>
<accession>D8LU33</accession>
<evidence type="ECO:0000256" key="1">
    <source>
        <dbReference type="ARBA" id="ARBA00004123"/>
    </source>
</evidence>
<feature type="region of interest" description="Disordered" evidence="4">
    <location>
        <begin position="613"/>
        <end position="639"/>
    </location>
</feature>
<feature type="compositionally biased region" description="Acidic residues" evidence="4">
    <location>
        <begin position="864"/>
        <end position="886"/>
    </location>
</feature>
<dbReference type="SUPFAM" id="SSF48371">
    <property type="entry name" value="ARM repeat"/>
    <property type="match status" value="1"/>
</dbReference>
<feature type="compositionally biased region" description="Basic and acidic residues" evidence="4">
    <location>
        <begin position="1022"/>
        <end position="1036"/>
    </location>
</feature>
<feature type="region of interest" description="Disordered" evidence="4">
    <location>
        <begin position="1303"/>
        <end position="1381"/>
    </location>
</feature>
<keyword evidence="6" id="KW-1185">Reference proteome</keyword>
<dbReference type="InParanoid" id="D8LU33"/>
<proteinExistence type="inferred from homology"/>
<feature type="compositionally biased region" description="Acidic residues" evidence="4">
    <location>
        <begin position="1"/>
        <end position="15"/>
    </location>
</feature>
<feature type="compositionally biased region" description="Low complexity" evidence="4">
    <location>
        <begin position="16"/>
        <end position="30"/>
    </location>
</feature>